<comment type="caution">
    <text evidence="5">The sequence shown here is derived from an EMBL/GenBank/DDBJ whole genome shotgun (WGS) entry which is preliminary data.</text>
</comment>
<feature type="non-terminal residue" evidence="5">
    <location>
        <position position="1"/>
    </location>
</feature>
<keyword evidence="2 3" id="KW-0808">Transferase</keyword>
<dbReference type="SUPFAM" id="SSF81301">
    <property type="entry name" value="Nucleotidyltransferase"/>
    <property type="match status" value="1"/>
</dbReference>
<dbReference type="Gene3D" id="1.10.3090.10">
    <property type="entry name" value="cca-adding enzyme, domain 2"/>
    <property type="match status" value="1"/>
</dbReference>
<evidence type="ECO:0000256" key="3">
    <source>
        <dbReference type="RuleBase" id="RU003953"/>
    </source>
</evidence>
<sequence length="105" mass="12131">ERFLQSQMPKGCDKSDLKLWKNSMHRDFTVNSLFFDPVNFKIYDYNNAMKDLLDLKLRTLVPAHLSFTEDCARILRGLRIAARLGLSFSKDIEAAIHRQASSLLN</sequence>
<dbReference type="Pfam" id="PF01743">
    <property type="entry name" value="PolyA_pol"/>
    <property type="match status" value="1"/>
</dbReference>
<feature type="domain" description="Poly A polymerase head" evidence="4">
    <location>
        <begin position="19"/>
        <end position="57"/>
    </location>
</feature>
<dbReference type="GO" id="GO:0001680">
    <property type="term" value="P:tRNA 3'-terminal CCA addition"/>
    <property type="evidence" value="ECO:0007669"/>
    <property type="project" value="UniProtKB-ARBA"/>
</dbReference>
<reference evidence="5" key="1">
    <citation type="journal article" date="2019" name="Sci. Rep.">
        <title>Draft genome of Tanacetum cinerariifolium, the natural source of mosquito coil.</title>
        <authorList>
            <person name="Yamashiro T."/>
            <person name="Shiraishi A."/>
            <person name="Satake H."/>
            <person name="Nakayama K."/>
        </authorList>
    </citation>
    <scope>NUCLEOTIDE SEQUENCE</scope>
</reference>
<dbReference type="GO" id="GO:0016779">
    <property type="term" value="F:nucleotidyltransferase activity"/>
    <property type="evidence" value="ECO:0007669"/>
    <property type="project" value="UniProtKB-KW"/>
</dbReference>
<evidence type="ECO:0000313" key="5">
    <source>
        <dbReference type="EMBL" id="GFD14155.1"/>
    </source>
</evidence>
<comment type="similarity">
    <text evidence="1 3">Belongs to the tRNA nucleotidyltransferase/poly(A) polymerase family.</text>
</comment>
<keyword evidence="3" id="KW-0694">RNA-binding</keyword>
<feature type="non-terminal residue" evidence="5">
    <location>
        <position position="105"/>
    </location>
</feature>
<dbReference type="SUPFAM" id="SSF81891">
    <property type="entry name" value="Poly A polymerase C-terminal region-like"/>
    <property type="match status" value="1"/>
</dbReference>
<dbReference type="Gene3D" id="3.30.460.10">
    <property type="entry name" value="Beta Polymerase, domain 2"/>
    <property type="match status" value="1"/>
</dbReference>
<name>A0A699TTI2_TANCI</name>
<evidence type="ECO:0000256" key="1">
    <source>
        <dbReference type="ARBA" id="ARBA00007265"/>
    </source>
</evidence>
<gene>
    <name evidence="5" type="ORF">Tci_886124</name>
</gene>
<dbReference type="PANTHER" id="PTHR43051:SF1">
    <property type="entry name" value="POLYNUCLEOTIDE ADENYLYLTRANSFERASE FAMILY PROTEIN"/>
    <property type="match status" value="1"/>
</dbReference>
<evidence type="ECO:0000259" key="4">
    <source>
        <dbReference type="Pfam" id="PF01743"/>
    </source>
</evidence>
<organism evidence="5">
    <name type="scientific">Tanacetum cinerariifolium</name>
    <name type="common">Dalmatian daisy</name>
    <name type="synonym">Chrysanthemum cinerariifolium</name>
    <dbReference type="NCBI Taxonomy" id="118510"/>
    <lineage>
        <taxon>Eukaryota</taxon>
        <taxon>Viridiplantae</taxon>
        <taxon>Streptophyta</taxon>
        <taxon>Embryophyta</taxon>
        <taxon>Tracheophyta</taxon>
        <taxon>Spermatophyta</taxon>
        <taxon>Magnoliopsida</taxon>
        <taxon>eudicotyledons</taxon>
        <taxon>Gunneridae</taxon>
        <taxon>Pentapetalae</taxon>
        <taxon>asterids</taxon>
        <taxon>campanulids</taxon>
        <taxon>Asterales</taxon>
        <taxon>Asteraceae</taxon>
        <taxon>Asteroideae</taxon>
        <taxon>Anthemideae</taxon>
        <taxon>Anthemidinae</taxon>
        <taxon>Tanacetum</taxon>
    </lineage>
</organism>
<protein>
    <submittedName>
        <fullName evidence="5">Polynucleotide adenylyltransferase family protein</fullName>
    </submittedName>
</protein>
<dbReference type="EMBL" id="BKCJ011277539">
    <property type="protein sequence ID" value="GFD14155.1"/>
    <property type="molecule type" value="Genomic_DNA"/>
</dbReference>
<accession>A0A699TTI2</accession>
<dbReference type="AlphaFoldDB" id="A0A699TTI2"/>
<keyword evidence="5" id="KW-0548">Nucleotidyltransferase</keyword>
<dbReference type="InterPro" id="IPR002646">
    <property type="entry name" value="PolA_pol_head_dom"/>
</dbReference>
<dbReference type="GO" id="GO:0003723">
    <property type="term" value="F:RNA binding"/>
    <property type="evidence" value="ECO:0007669"/>
    <property type="project" value="UniProtKB-KW"/>
</dbReference>
<dbReference type="InterPro" id="IPR043519">
    <property type="entry name" value="NT_sf"/>
</dbReference>
<dbReference type="InterPro" id="IPR052191">
    <property type="entry name" value="tRNA_ntf/polyA_polymerase_I"/>
</dbReference>
<dbReference type="PANTHER" id="PTHR43051">
    <property type="entry name" value="POLYNUCLEOTIDE ADENYLYLTRANSFERASE FAMILY PROTEIN"/>
    <property type="match status" value="1"/>
</dbReference>
<evidence type="ECO:0000256" key="2">
    <source>
        <dbReference type="ARBA" id="ARBA00022679"/>
    </source>
</evidence>
<proteinExistence type="inferred from homology"/>